<dbReference type="InterPro" id="IPR036388">
    <property type="entry name" value="WH-like_DNA-bd_sf"/>
</dbReference>
<keyword evidence="1" id="KW-0805">Transcription regulation</keyword>
<reference evidence="5 6" key="1">
    <citation type="submission" date="2014-12" db="EMBL/GenBank/DDBJ databases">
        <title>Draft genome sequences of 29 type strains of Enterococci.</title>
        <authorList>
            <person name="Zhong Z."/>
            <person name="Sun Z."/>
            <person name="Liu W."/>
            <person name="Zhang W."/>
            <person name="Zhang H."/>
        </authorList>
    </citation>
    <scope>NUCLEOTIDE SEQUENCE [LARGE SCALE GENOMIC DNA]</scope>
    <source>
        <strain evidence="5 6">DSM 21207</strain>
    </source>
</reference>
<dbReference type="AlphaFoldDB" id="A0A1L8R7I1"/>
<protein>
    <recommendedName>
        <fullName evidence="7">Mga helix-turn-helix domain-containing protein</fullName>
    </recommendedName>
</protein>
<organism evidence="5 6">
    <name type="scientific">Enterococcus canintestini</name>
    <dbReference type="NCBI Taxonomy" id="317010"/>
    <lineage>
        <taxon>Bacteria</taxon>
        <taxon>Bacillati</taxon>
        <taxon>Bacillota</taxon>
        <taxon>Bacilli</taxon>
        <taxon>Lactobacillales</taxon>
        <taxon>Enterococcaceae</taxon>
        <taxon>Enterococcus</taxon>
    </lineage>
</organism>
<evidence type="ECO:0008006" key="7">
    <source>
        <dbReference type="Google" id="ProtNLM"/>
    </source>
</evidence>
<dbReference type="Pfam" id="PF05043">
    <property type="entry name" value="Mga"/>
    <property type="match status" value="1"/>
</dbReference>
<dbReference type="Pfam" id="PF18333">
    <property type="entry name" value="ssDNA_DBD"/>
    <property type="match status" value="1"/>
</dbReference>
<proteinExistence type="predicted"/>
<dbReference type="InterPro" id="IPR050661">
    <property type="entry name" value="BglG_antiterminators"/>
</dbReference>
<feature type="domain" description="Mga helix-turn-helix" evidence="3">
    <location>
        <begin position="80"/>
        <end position="163"/>
    </location>
</feature>
<dbReference type="Pfam" id="PF08280">
    <property type="entry name" value="HTH_Mga"/>
    <property type="match status" value="1"/>
</dbReference>
<dbReference type="PANTHER" id="PTHR30185">
    <property type="entry name" value="CRYPTIC BETA-GLUCOSIDE BGL OPERON ANTITERMINATOR"/>
    <property type="match status" value="1"/>
</dbReference>
<dbReference type="Gene3D" id="1.10.10.10">
    <property type="entry name" value="Winged helix-like DNA-binding domain superfamily/Winged helix DNA-binding domain"/>
    <property type="match status" value="2"/>
</dbReference>
<name>A0A1L8R7I1_9ENTE</name>
<gene>
    <name evidence="5" type="ORF">RU96_GL002025</name>
</gene>
<evidence type="ECO:0000313" key="5">
    <source>
        <dbReference type="EMBL" id="OJG15720.1"/>
    </source>
</evidence>
<dbReference type="Gene3D" id="1.10.1790.30">
    <property type="match status" value="1"/>
</dbReference>
<comment type="caution">
    <text evidence="5">The sequence shown here is derived from an EMBL/GenBank/DDBJ whole genome shotgun (WGS) entry which is preliminary data.</text>
</comment>
<sequence length="480" mass="56438">MYALLKRIITEKDLHRQIRLLEQLLHQPQITAKELANQLQTTERTVFSDLQIIKEQLPKDWQIKTDSSGIALQRTKEALTNDLWDVFLPYSLSVQLIKALLFQPNLAIKPFLNATGVSFETLKRHTKKINTQLQDYHLQIKLTATNAKFEGLESNIRIFYHRLLVPFTHNNYFFSDYAVHEVHYFQFLQQVKKAQIQAETEEIFGVCWFFINTIRNKTRCLLPEFSFKEDALFQLYTPYLKALYQKEGVYLEGNELFFAFFCFLESWNYNNQFGLHLQQVLTHNYHDLTARTKQFVLQWSQDFQLPTLNATNLAENLMLLLLKYNESPDLADKFEADYQHSPPQKATFATLQADNLRLLQQDLTEAKENKPVYLLHLIALLQQQAFFSLQAKTRTVYFLFQSEPAWKAFVEQELNDYLGKRIALKTIEVTDLPHLKASDKDLIVSNFPLDQSDLPIFYISTFPTKNELRQLAELTYETYL</sequence>
<evidence type="ECO:0000313" key="6">
    <source>
        <dbReference type="Proteomes" id="UP000182835"/>
    </source>
</evidence>
<evidence type="ECO:0000256" key="2">
    <source>
        <dbReference type="ARBA" id="ARBA00023163"/>
    </source>
</evidence>
<dbReference type="InterPro" id="IPR013199">
    <property type="entry name" value="HTH_Mga_DNA-bd_dom"/>
</dbReference>
<evidence type="ECO:0000256" key="1">
    <source>
        <dbReference type="ARBA" id="ARBA00023015"/>
    </source>
</evidence>
<dbReference type="Gene3D" id="3.40.50.2300">
    <property type="match status" value="1"/>
</dbReference>
<feature type="domain" description="M protein trans-acting positive regulator (MGA) HTH" evidence="4">
    <location>
        <begin position="11"/>
        <end position="68"/>
    </location>
</feature>
<dbReference type="PANTHER" id="PTHR30185:SF18">
    <property type="entry name" value="TRANSCRIPTIONAL REGULATOR MTLR"/>
    <property type="match status" value="1"/>
</dbReference>
<dbReference type="InterPro" id="IPR007737">
    <property type="entry name" value="Mga_HTH"/>
</dbReference>
<dbReference type="Gene3D" id="1.10.1790.40">
    <property type="match status" value="1"/>
</dbReference>
<keyword evidence="2" id="KW-0804">Transcription</keyword>
<dbReference type="OrthoDB" id="2191210at2"/>
<dbReference type="STRING" id="317010.RU96_GL002025"/>
<dbReference type="RefSeq" id="WP_071864385.1">
    <property type="nucleotide sequence ID" value="NZ_JBHLVQ010000007.1"/>
</dbReference>
<dbReference type="EMBL" id="JXKG01000005">
    <property type="protein sequence ID" value="OJG15720.1"/>
    <property type="molecule type" value="Genomic_DNA"/>
</dbReference>
<accession>A0A1L8R7I1</accession>
<dbReference type="Proteomes" id="UP000182835">
    <property type="component" value="Unassembled WGS sequence"/>
</dbReference>
<evidence type="ECO:0000259" key="4">
    <source>
        <dbReference type="Pfam" id="PF08280"/>
    </source>
</evidence>
<evidence type="ECO:0000259" key="3">
    <source>
        <dbReference type="Pfam" id="PF05043"/>
    </source>
</evidence>